<keyword evidence="1" id="KW-1133">Transmembrane helix</keyword>
<proteinExistence type="predicted"/>
<keyword evidence="2" id="KW-1185">Reference proteome</keyword>
<protein>
    <submittedName>
        <fullName evidence="3">Uncharacterized protein</fullName>
    </submittedName>
</protein>
<feature type="transmembrane region" description="Helical" evidence="1">
    <location>
        <begin position="41"/>
        <end position="59"/>
    </location>
</feature>
<reference evidence="3" key="1">
    <citation type="submission" date="2022-11" db="UniProtKB">
        <authorList>
            <consortium name="WormBaseParasite"/>
        </authorList>
    </citation>
    <scope>IDENTIFICATION</scope>
</reference>
<name>A0A914QZY9_9BILA</name>
<dbReference type="AlphaFoldDB" id="A0A914QZY9"/>
<evidence type="ECO:0000256" key="1">
    <source>
        <dbReference type="SAM" id="Phobius"/>
    </source>
</evidence>
<dbReference type="Proteomes" id="UP000887578">
    <property type="component" value="Unplaced"/>
</dbReference>
<dbReference type="WBParaSite" id="PDA_v2.g4659.t1">
    <property type="protein sequence ID" value="PDA_v2.g4659.t1"/>
    <property type="gene ID" value="PDA_v2.g4659"/>
</dbReference>
<keyword evidence="1" id="KW-0812">Transmembrane</keyword>
<accession>A0A914QZY9</accession>
<evidence type="ECO:0000313" key="2">
    <source>
        <dbReference type="Proteomes" id="UP000887578"/>
    </source>
</evidence>
<sequence>MGNAKSFQQLSFEEKHSICKDLFMFNEIQALKDEQRSLENLIFGFFVFMIGIVIGYCMGRIPTIIKTAWHQFMNTRRPAPVQKPAPEIFSIKV</sequence>
<evidence type="ECO:0000313" key="3">
    <source>
        <dbReference type="WBParaSite" id="PDA_v2.g4659.t1"/>
    </source>
</evidence>
<organism evidence="2 3">
    <name type="scientific">Panagrolaimus davidi</name>
    <dbReference type="NCBI Taxonomy" id="227884"/>
    <lineage>
        <taxon>Eukaryota</taxon>
        <taxon>Metazoa</taxon>
        <taxon>Ecdysozoa</taxon>
        <taxon>Nematoda</taxon>
        <taxon>Chromadorea</taxon>
        <taxon>Rhabditida</taxon>
        <taxon>Tylenchina</taxon>
        <taxon>Panagrolaimomorpha</taxon>
        <taxon>Panagrolaimoidea</taxon>
        <taxon>Panagrolaimidae</taxon>
        <taxon>Panagrolaimus</taxon>
    </lineage>
</organism>
<keyword evidence="1" id="KW-0472">Membrane</keyword>